<proteinExistence type="inferred from homology"/>
<dbReference type="InterPro" id="IPR036388">
    <property type="entry name" value="WH-like_DNA-bd_sf"/>
</dbReference>
<dbReference type="GO" id="GO:0016020">
    <property type="term" value="C:membrane"/>
    <property type="evidence" value="ECO:0007669"/>
    <property type="project" value="UniProtKB-SubCell"/>
</dbReference>
<dbReference type="PRINTS" id="PR00056">
    <property type="entry name" value="HSFDOMAIN"/>
</dbReference>
<evidence type="ECO:0000256" key="7">
    <source>
        <dbReference type="ARBA" id="ARBA00023015"/>
    </source>
</evidence>
<keyword evidence="12" id="KW-0539">Nucleus</keyword>
<dbReference type="EMBL" id="JADGJW010000044">
    <property type="protein sequence ID" value="KAJ3226100.1"/>
    <property type="molecule type" value="Genomic_DNA"/>
</dbReference>
<dbReference type="PROSITE" id="PS00389">
    <property type="entry name" value="ATPASE_DELTA"/>
    <property type="match status" value="1"/>
</dbReference>
<dbReference type="PANTHER" id="PTHR11910">
    <property type="entry name" value="ATP SYNTHASE DELTA CHAIN"/>
    <property type="match status" value="1"/>
</dbReference>
<dbReference type="Pfam" id="PF00213">
    <property type="entry name" value="OSCP"/>
    <property type="match status" value="1"/>
</dbReference>
<evidence type="ECO:0000256" key="5">
    <source>
        <dbReference type="ARBA" id="ARBA00022448"/>
    </source>
</evidence>
<feature type="coiled-coil region" evidence="15">
    <location>
        <begin position="291"/>
        <end position="325"/>
    </location>
</feature>
<feature type="region of interest" description="Disordered" evidence="16">
    <location>
        <begin position="1"/>
        <end position="22"/>
    </location>
</feature>
<keyword evidence="8" id="KW-0406">Ion transport</keyword>
<gene>
    <name evidence="18" type="primary">ATP5O</name>
    <name evidence="18" type="ORF">HK099_005569</name>
</gene>
<keyword evidence="15" id="KW-0175">Coiled coil</keyword>
<dbReference type="InterPro" id="IPR020781">
    <property type="entry name" value="ATPase_OSCP/d_CS"/>
</dbReference>
<evidence type="ECO:0000256" key="11">
    <source>
        <dbReference type="ARBA" id="ARBA00023163"/>
    </source>
</evidence>
<keyword evidence="19" id="KW-1185">Reference proteome</keyword>
<keyword evidence="11" id="KW-0804">Transcription</keyword>
<keyword evidence="13" id="KW-0066">ATP synthesis</keyword>
<evidence type="ECO:0000256" key="10">
    <source>
        <dbReference type="ARBA" id="ARBA00023136"/>
    </source>
</evidence>
<dbReference type="Pfam" id="PF00447">
    <property type="entry name" value="HSF_DNA-bind"/>
    <property type="match status" value="1"/>
</dbReference>
<evidence type="ECO:0000256" key="1">
    <source>
        <dbReference type="ARBA" id="ARBA00004123"/>
    </source>
</evidence>
<evidence type="ECO:0000256" key="2">
    <source>
        <dbReference type="ARBA" id="ARBA00004370"/>
    </source>
</evidence>
<dbReference type="InterPro" id="IPR026015">
    <property type="entry name" value="ATP_synth_OSCP/delta_N_sf"/>
</dbReference>
<dbReference type="SUPFAM" id="SSF46785">
    <property type="entry name" value="Winged helix' DNA-binding domain"/>
    <property type="match status" value="1"/>
</dbReference>
<comment type="similarity">
    <text evidence="3">Belongs to the ATPase delta chain family.</text>
</comment>
<evidence type="ECO:0000256" key="14">
    <source>
        <dbReference type="RuleBase" id="RU004020"/>
    </source>
</evidence>
<dbReference type="Gene3D" id="1.10.10.10">
    <property type="entry name" value="Winged helix-like DNA-binding domain superfamily/Winged helix DNA-binding domain"/>
    <property type="match status" value="1"/>
</dbReference>
<protein>
    <recommendedName>
        <fullName evidence="4">ATP synthase subunit 5, mitochondrial</fullName>
    </recommendedName>
</protein>
<dbReference type="GO" id="GO:0043565">
    <property type="term" value="F:sequence-specific DNA binding"/>
    <property type="evidence" value="ECO:0007669"/>
    <property type="project" value="InterPro"/>
</dbReference>
<evidence type="ECO:0000256" key="12">
    <source>
        <dbReference type="ARBA" id="ARBA00023242"/>
    </source>
</evidence>
<evidence type="ECO:0000256" key="13">
    <source>
        <dbReference type="ARBA" id="ARBA00023310"/>
    </source>
</evidence>
<dbReference type="Gene3D" id="1.10.520.20">
    <property type="entry name" value="N-terminal domain of the delta subunit of the F1F0-ATP synthase"/>
    <property type="match status" value="1"/>
</dbReference>
<dbReference type="PRINTS" id="PR00125">
    <property type="entry name" value="ATPASEDELTA"/>
</dbReference>
<evidence type="ECO:0000256" key="16">
    <source>
        <dbReference type="SAM" id="MobiDB-lite"/>
    </source>
</evidence>
<feature type="domain" description="HSF-type DNA-binding" evidence="17">
    <location>
        <begin position="28"/>
        <end position="138"/>
    </location>
</feature>
<accession>A0AAD5U8H7</accession>
<evidence type="ECO:0000256" key="9">
    <source>
        <dbReference type="ARBA" id="ARBA00023125"/>
    </source>
</evidence>
<dbReference type="InterPro" id="IPR036390">
    <property type="entry name" value="WH_DNA-bd_sf"/>
</dbReference>
<keyword evidence="7" id="KW-0805">Transcription regulation</keyword>
<dbReference type="GO" id="GO:0046933">
    <property type="term" value="F:proton-transporting ATP synthase activity, rotational mechanism"/>
    <property type="evidence" value="ECO:0007669"/>
    <property type="project" value="InterPro"/>
</dbReference>
<dbReference type="GO" id="GO:0005634">
    <property type="term" value="C:nucleus"/>
    <property type="evidence" value="ECO:0007669"/>
    <property type="project" value="UniProtKB-SubCell"/>
</dbReference>
<evidence type="ECO:0000256" key="15">
    <source>
        <dbReference type="SAM" id="Coils"/>
    </source>
</evidence>
<dbReference type="AlphaFoldDB" id="A0AAD5U8H7"/>
<keyword evidence="6" id="KW-0375">Hydrogen ion transport</keyword>
<dbReference type="InterPro" id="IPR000232">
    <property type="entry name" value="HSF_DNA-bd"/>
</dbReference>
<sequence length="535" mass="59541">MFSSNPYLSPPTPTLHSPKGSSNSINLRKGTFVQKLFSILSNETFKTLIYWSDSGNSFFISDVEEFESKVLPLYYRHNNFTSFVRSLNMYDFQKVSKGLRGPPGLKQSASTKQELWEFSNVHFRRDANFQQFEKIKRKLSIFERSCSITPKAPPAFSKSFSQQDNQSCHLTVNTNLATVSKLIPPSPKYSPQHSIYSSPQYTAFSPSQHEILCNSPSFHAFSSPSQKALSPYLKFTILPSPQQLNSPASKSVYCQSPLSKTPINPTFGLENSTTAFLGTDVEDEEDNELDLFFINLQMENLQEKLKNLEGTVKQVKIDLKAEKLKATSSSNIMRNILNIMQIKFQSQPANDVKNTQATSSLTLPLTSASFASVASTPAKVPIALHGIDGRYATALYSAAQRQNSLTQVHQDLKSLQQKINADKQLKFVLETPIFGRDIKLKELKALLSKGSYNKLTGNFFNVLAENGRLDQVEKINHNFDLLISASKGEVTIIVTSAQVDPAIVGGLIIEIGEKTIDLSVSAKVNKLNRLLSEAI</sequence>
<organism evidence="18 19">
    <name type="scientific">Clydaea vesicula</name>
    <dbReference type="NCBI Taxonomy" id="447962"/>
    <lineage>
        <taxon>Eukaryota</taxon>
        <taxon>Fungi</taxon>
        <taxon>Fungi incertae sedis</taxon>
        <taxon>Chytridiomycota</taxon>
        <taxon>Chytridiomycota incertae sedis</taxon>
        <taxon>Chytridiomycetes</taxon>
        <taxon>Lobulomycetales</taxon>
        <taxon>Lobulomycetaceae</taxon>
        <taxon>Clydaea</taxon>
    </lineage>
</organism>
<dbReference type="FunFam" id="1.10.10.10:FF:000027">
    <property type="entry name" value="Heat shock transcription factor 1"/>
    <property type="match status" value="1"/>
</dbReference>
<evidence type="ECO:0000256" key="3">
    <source>
        <dbReference type="ARBA" id="ARBA00007046"/>
    </source>
</evidence>
<evidence type="ECO:0000313" key="18">
    <source>
        <dbReference type="EMBL" id="KAJ3226100.1"/>
    </source>
</evidence>
<evidence type="ECO:0000313" key="19">
    <source>
        <dbReference type="Proteomes" id="UP001211065"/>
    </source>
</evidence>
<name>A0AAD5U8H7_9FUNG</name>
<comment type="caution">
    <text evidence="18">The sequence shown here is derived from an EMBL/GenBank/DDBJ whole genome shotgun (WGS) entry which is preliminary data.</text>
</comment>
<evidence type="ECO:0000256" key="8">
    <source>
        <dbReference type="ARBA" id="ARBA00023065"/>
    </source>
</evidence>
<reference evidence="18" key="1">
    <citation type="submission" date="2020-05" db="EMBL/GenBank/DDBJ databases">
        <title>Phylogenomic resolution of chytrid fungi.</title>
        <authorList>
            <person name="Stajich J.E."/>
            <person name="Amses K."/>
            <person name="Simmons R."/>
            <person name="Seto K."/>
            <person name="Myers J."/>
            <person name="Bonds A."/>
            <person name="Quandt C.A."/>
            <person name="Barry K."/>
            <person name="Liu P."/>
            <person name="Grigoriev I."/>
            <person name="Longcore J.E."/>
            <person name="James T.Y."/>
        </authorList>
    </citation>
    <scope>NUCLEOTIDE SEQUENCE</scope>
    <source>
        <strain evidence="18">JEL0476</strain>
    </source>
</reference>
<dbReference type="SUPFAM" id="SSF47928">
    <property type="entry name" value="N-terminal domain of the delta subunit of the F1F0-ATP synthase"/>
    <property type="match status" value="1"/>
</dbReference>
<dbReference type="InterPro" id="IPR000711">
    <property type="entry name" value="ATPase_OSCP/dsu"/>
</dbReference>
<dbReference type="Proteomes" id="UP001211065">
    <property type="component" value="Unassembled WGS sequence"/>
</dbReference>
<comment type="similarity">
    <text evidence="14">Belongs to the HSF family.</text>
</comment>
<keyword evidence="10" id="KW-0472">Membrane</keyword>
<dbReference type="SMART" id="SM00415">
    <property type="entry name" value="HSF"/>
    <property type="match status" value="1"/>
</dbReference>
<evidence type="ECO:0000256" key="6">
    <source>
        <dbReference type="ARBA" id="ARBA00022781"/>
    </source>
</evidence>
<evidence type="ECO:0000256" key="4">
    <source>
        <dbReference type="ARBA" id="ARBA00014723"/>
    </source>
</evidence>
<dbReference type="GO" id="GO:0003700">
    <property type="term" value="F:DNA-binding transcription factor activity"/>
    <property type="evidence" value="ECO:0007669"/>
    <property type="project" value="InterPro"/>
</dbReference>
<comment type="subcellular location">
    <subcellularLocation>
        <location evidence="2">Membrane</location>
    </subcellularLocation>
    <subcellularLocation>
        <location evidence="1">Nucleus</location>
    </subcellularLocation>
</comment>
<evidence type="ECO:0000259" key="17">
    <source>
        <dbReference type="SMART" id="SM00415"/>
    </source>
</evidence>
<keyword evidence="5" id="KW-0813">Transport</keyword>
<keyword evidence="9" id="KW-0238">DNA-binding</keyword>